<protein>
    <recommendedName>
        <fullName evidence="3">Peptidase M6-like domain-containing protein</fullName>
    </recommendedName>
</protein>
<dbReference type="Proteomes" id="UP000178444">
    <property type="component" value="Unassembled WGS sequence"/>
</dbReference>
<comment type="caution">
    <text evidence="1">The sequence shown here is derived from an EMBL/GenBank/DDBJ whole genome shotgun (WGS) entry which is preliminary data.</text>
</comment>
<evidence type="ECO:0008006" key="3">
    <source>
        <dbReference type="Google" id="ProtNLM"/>
    </source>
</evidence>
<gene>
    <name evidence="1" type="ORF">A2941_01775</name>
</gene>
<dbReference type="EMBL" id="MGKO01000008">
    <property type="protein sequence ID" value="OGN27696.1"/>
    <property type="molecule type" value="Genomic_DNA"/>
</dbReference>
<name>A0A1F8GSS9_9BACT</name>
<sequence length="566" mass="63205">MSKQEKTILSAVIISAFILPGFNSFYARADAVGERHNFFVDRQYDVFSRTSVPATLIVAGQHSHIYIEDAVLERYGGTANQSLMSAVSKLASDFDSTIYPANVDFWGSEPNPGIDNDPHVTILFEQLMNNTGGYTDTSNLYLSAPGRPSNEREMFFVSSGALIAGRSAVFMAHEFEHLISANQKILIHNVAEDIWLDELRAQYSVTLAGYNSPFTGSDLQSRKNDFLRNPVDSLTEWKGRTNDYAPVTLFGHYLVGRYGPAILKDTIRDRLTGIDSINAWLAGHKYQERFVDVFGDWAIANYLNAPGDLRFGYAQPDLADVKVSPIDAQILRYPLSQYSFSLKPWQAEWYKFISASSLPPEAGQNLRVGWTSGPISVMLVDDAGKVQEISNGEVIVSPQRTFTLIPYYHPYGSSAGQSEPSVDVLLNMEYTNEPPVPAVIPDGSLIRRKEESDIYVVEGKYKRYLAPGVISLYGHLDPTKAFQLEPVRFDSYLSTNYVRYINEQKVYAVWPPGEGSSGAGIASDGTKHWLHMPAQTFSETGRDWSSIFIINDLELNFYKTSSDITK</sequence>
<reference evidence="1 2" key="1">
    <citation type="journal article" date="2016" name="Nat. Commun.">
        <title>Thousands of microbial genomes shed light on interconnected biogeochemical processes in an aquifer system.</title>
        <authorList>
            <person name="Anantharaman K."/>
            <person name="Brown C.T."/>
            <person name="Hug L.A."/>
            <person name="Sharon I."/>
            <person name="Castelle C.J."/>
            <person name="Probst A.J."/>
            <person name="Thomas B.C."/>
            <person name="Singh A."/>
            <person name="Wilkins M.J."/>
            <person name="Karaoz U."/>
            <person name="Brodie E.L."/>
            <person name="Williams K.H."/>
            <person name="Hubbard S.S."/>
            <person name="Banfield J.F."/>
        </authorList>
    </citation>
    <scope>NUCLEOTIDE SEQUENCE [LARGE SCALE GENOMIC DNA]</scope>
</reference>
<organism evidence="1 2">
    <name type="scientific">Candidatus Yanofskybacteria bacterium RIFCSPLOWO2_01_FULL_49_17</name>
    <dbReference type="NCBI Taxonomy" id="1802700"/>
    <lineage>
        <taxon>Bacteria</taxon>
        <taxon>Candidatus Yanofskyibacteriota</taxon>
    </lineage>
</organism>
<evidence type="ECO:0000313" key="1">
    <source>
        <dbReference type="EMBL" id="OGN27696.1"/>
    </source>
</evidence>
<evidence type="ECO:0000313" key="2">
    <source>
        <dbReference type="Proteomes" id="UP000178444"/>
    </source>
</evidence>
<proteinExistence type="predicted"/>
<dbReference type="AlphaFoldDB" id="A0A1F8GSS9"/>
<accession>A0A1F8GSS9</accession>